<dbReference type="Gene3D" id="3.30.420.40">
    <property type="match status" value="2"/>
</dbReference>
<dbReference type="SMART" id="SM00268">
    <property type="entry name" value="ACTIN"/>
    <property type="match status" value="1"/>
</dbReference>
<dbReference type="EMBL" id="JAUEPU010000003">
    <property type="protein sequence ID" value="KAK0504364.1"/>
    <property type="molecule type" value="Genomic_DNA"/>
</dbReference>
<evidence type="ECO:0000313" key="9">
    <source>
        <dbReference type="EMBL" id="KAK0504364.1"/>
    </source>
</evidence>
<dbReference type="Gene3D" id="3.90.640.10">
    <property type="entry name" value="Actin, Chain A, domain 4"/>
    <property type="match status" value="1"/>
</dbReference>
<evidence type="ECO:0000256" key="6">
    <source>
        <dbReference type="ARBA" id="ARBA00063309"/>
    </source>
</evidence>
<dbReference type="PANTHER" id="PTHR11937">
    <property type="entry name" value="ACTIN"/>
    <property type="match status" value="1"/>
</dbReference>
<proteinExistence type="inferred from homology"/>
<feature type="compositionally biased region" description="Basic and acidic residues" evidence="8">
    <location>
        <begin position="360"/>
        <end position="402"/>
    </location>
</feature>
<protein>
    <recommendedName>
        <fullName evidence="3">Actin-like protein ARP6</fullName>
    </recommendedName>
    <alternativeName>
        <fullName evidence="7">Actin-like protein arp6</fullName>
    </alternativeName>
</protein>
<evidence type="ECO:0000256" key="5">
    <source>
        <dbReference type="ARBA" id="ARBA00025222"/>
    </source>
</evidence>
<dbReference type="SUPFAM" id="SSF53067">
    <property type="entry name" value="Actin-like ATPase domain"/>
    <property type="match status" value="2"/>
</dbReference>
<evidence type="ECO:0000256" key="3">
    <source>
        <dbReference type="ARBA" id="ARBA00018633"/>
    </source>
</evidence>
<evidence type="ECO:0000313" key="10">
    <source>
        <dbReference type="Proteomes" id="UP001175228"/>
    </source>
</evidence>
<dbReference type="CDD" id="cd10210">
    <property type="entry name" value="ASKHA_NBD_Arp6"/>
    <property type="match status" value="1"/>
</dbReference>
<keyword evidence="4" id="KW-0963">Cytoplasm</keyword>
<dbReference type="GO" id="GO:0005634">
    <property type="term" value="C:nucleus"/>
    <property type="evidence" value="ECO:0007669"/>
    <property type="project" value="UniProtKB-ARBA"/>
</dbReference>
<dbReference type="Proteomes" id="UP001175228">
    <property type="component" value="Unassembled WGS sequence"/>
</dbReference>
<accession>A0AA39QMF4</accession>
<feature type="region of interest" description="Disordered" evidence="8">
    <location>
        <begin position="352"/>
        <end position="410"/>
    </location>
</feature>
<evidence type="ECO:0000256" key="1">
    <source>
        <dbReference type="ARBA" id="ARBA00004496"/>
    </source>
</evidence>
<keyword evidence="10" id="KW-1185">Reference proteome</keyword>
<comment type="caution">
    <text evidence="9">The sequence shown here is derived from an EMBL/GenBank/DDBJ whole genome shotgun (WGS) entry which is preliminary data.</text>
</comment>
<comment type="similarity">
    <text evidence="2">Belongs to the actin family. ARP6 subfamily.</text>
</comment>
<dbReference type="InterPro" id="IPR043129">
    <property type="entry name" value="ATPase_NBD"/>
</dbReference>
<comment type="function">
    <text evidence="5">Component of the SWR1 complex which mediates the ATP-dependent exchange of histone H2A for the H2A variant HZT1 leading to transcriptional regulation of selected genes by chromatin remodeling. Involved in chromosome stability.</text>
</comment>
<evidence type="ECO:0000256" key="7">
    <source>
        <dbReference type="ARBA" id="ARBA00073820"/>
    </source>
</evidence>
<gene>
    <name evidence="9" type="ORF">EDD18DRAFT_1305990</name>
</gene>
<evidence type="ECO:0000256" key="8">
    <source>
        <dbReference type="SAM" id="MobiDB-lite"/>
    </source>
</evidence>
<evidence type="ECO:0000256" key="4">
    <source>
        <dbReference type="ARBA" id="ARBA00022490"/>
    </source>
</evidence>
<evidence type="ECO:0000256" key="2">
    <source>
        <dbReference type="ARBA" id="ARBA00005665"/>
    </source>
</evidence>
<dbReference type="GO" id="GO:0005737">
    <property type="term" value="C:cytoplasm"/>
    <property type="evidence" value="ECO:0007669"/>
    <property type="project" value="UniProtKB-SubCell"/>
</dbReference>
<comment type="subcellular location">
    <subcellularLocation>
        <location evidence="1">Cytoplasm</location>
    </subcellularLocation>
</comment>
<dbReference type="InterPro" id="IPR004000">
    <property type="entry name" value="Actin"/>
</dbReference>
<reference evidence="9" key="1">
    <citation type="submission" date="2023-06" db="EMBL/GenBank/DDBJ databases">
        <authorList>
            <consortium name="Lawrence Berkeley National Laboratory"/>
            <person name="Ahrendt S."/>
            <person name="Sahu N."/>
            <person name="Indic B."/>
            <person name="Wong-Bajracharya J."/>
            <person name="Merenyi Z."/>
            <person name="Ke H.-M."/>
            <person name="Monk M."/>
            <person name="Kocsube S."/>
            <person name="Drula E."/>
            <person name="Lipzen A."/>
            <person name="Balint B."/>
            <person name="Henrissat B."/>
            <person name="Andreopoulos B."/>
            <person name="Martin F.M."/>
            <person name="Harder C.B."/>
            <person name="Rigling D."/>
            <person name="Ford K.L."/>
            <person name="Foster G.D."/>
            <person name="Pangilinan J."/>
            <person name="Papanicolaou A."/>
            <person name="Barry K."/>
            <person name="LaButti K."/>
            <person name="Viragh M."/>
            <person name="Koriabine M."/>
            <person name="Yan M."/>
            <person name="Riley R."/>
            <person name="Champramary S."/>
            <person name="Plett K.L."/>
            <person name="Tsai I.J."/>
            <person name="Slot J."/>
            <person name="Sipos G."/>
            <person name="Plett J."/>
            <person name="Nagy L.G."/>
            <person name="Grigoriev I.V."/>
        </authorList>
    </citation>
    <scope>NUCLEOTIDE SEQUENCE</scope>
    <source>
        <strain evidence="9">HWK02</strain>
    </source>
</reference>
<sequence length="410" mass="45861">MTPPTVILDNGAYTIKAGLAPGAALLIPNAIARSKSTSYFGHELLRCPDHASLTYRRPHDKGFIVDWDAQKAIWDGASLLLTEPYHNLPNIQTVYDQFVFEEYQFPLTTGAPPPRSSPPPSSAECSLIIDSGFSFTYVVPLLHSRPYLPALKRLDIGGKLLTNHLKELLSFRQWNMMDQTHITNHVKELCCFVSPSFSHSLEASRATPSPLTREYSLAEQRLRLPGDTGGQVLVMNNERFSVPEIIFRPDDIGLNQLGLAGTVAASIALLPEDLQPMFWANITLIGGNTKLPGFRERLLADLRPLAPVEWDIEIHQTPDPITAAYDAAQHLVASPAYKDLVVTRAEYLESGSNATRRKWGREDKEKDKDKGKEKEKEKEKEQRTRSRAGYHEEEIEPKENTHKNRAGACS</sequence>
<dbReference type="FunFam" id="3.90.640.10:FF:000014">
    <property type="entry name" value="Putative actin-related protein 6"/>
    <property type="match status" value="1"/>
</dbReference>
<dbReference type="Pfam" id="PF00022">
    <property type="entry name" value="Actin"/>
    <property type="match status" value="1"/>
</dbReference>
<name>A0AA39QMF4_9AGAR</name>
<comment type="subunit">
    <text evidence="6">Component of the SWR1 chromatin remodeling complex.</text>
</comment>
<dbReference type="AlphaFoldDB" id="A0AA39QMF4"/>
<organism evidence="9 10">
    <name type="scientific">Armillaria luteobubalina</name>
    <dbReference type="NCBI Taxonomy" id="153913"/>
    <lineage>
        <taxon>Eukaryota</taxon>
        <taxon>Fungi</taxon>
        <taxon>Dikarya</taxon>
        <taxon>Basidiomycota</taxon>
        <taxon>Agaricomycotina</taxon>
        <taxon>Agaricomycetes</taxon>
        <taxon>Agaricomycetidae</taxon>
        <taxon>Agaricales</taxon>
        <taxon>Marasmiineae</taxon>
        <taxon>Physalacriaceae</taxon>
        <taxon>Armillaria</taxon>
    </lineage>
</organism>